<dbReference type="GO" id="GO:0005576">
    <property type="term" value="C:extracellular region"/>
    <property type="evidence" value="ECO:0007669"/>
    <property type="project" value="UniProtKB-SubCell"/>
</dbReference>
<reference evidence="7" key="1">
    <citation type="submission" date="2017-02" db="UniProtKB">
        <authorList>
            <consortium name="WormBaseParasite"/>
        </authorList>
    </citation>
    <scope>IDENTIFICATION</scope>
</reference>
<dbReference type="AlphaFoldDB" id="A0A0R3TET8"/>
<dbReference type="GO" id="GO:0005179">
    <property type="term" value="F:hormone activity"/>
    <property type="evidence" value="ECO:0007669"/>
    <property type="project" value="InterPro"/>
</dbReference>
<dbReference type="WBParaSite" id="HNAJ_0000557701-mRNA-1">
    <property type="protein sequence ID" value="HNAJ_0000557701-mRNA-1"/>
    <property type="gene ID" value="HNAJ_0000557701"/>
</dbReference>
<dbReference type="Proteomes" id="UP000278807">
    <property type="component" value="Unassembled WGS sequence"/>
</dbReference>
<dbReference type="Pfam" id="PF00159">
    <property type="entry name" value="Hormone_3"/>
    <property type="match status" value="1"/>
</dbReference>
<sequence>MSPLSLISFITTIYLLNISYSTEAYLLPYPPAEGDLKALDSSQYGDLDEVPSRFKKSDTTNLPKRFKTAKDMERYMAALNTYYMIFGRPR</sequence>
<evidence type="ECO:0000256" key="3">
    <source>
        <dbReference type="ARBA" id="ARBA00022525"/>
    </source>
</evidence>
<keyword evidence="6" id="KW-1185">Reference proteome</keyword>
<accession>A0A0R3TET8</accession>
<keyword evidence="4" id="KW-0732">Signal</keyword>
<evidence type="ECO:0000256" key="1">
    <source>
        <dbReference type="ARBA" id="ARBA00004613"/>
    </source>
</evidence>
<evidence type="ECO:0000256" key="2">
    <source>
        <dbReference type="ARBA" id="ARBA00010022"/>
    </source>
</evidence>
<evidence type="ECO:0000256" key="4">
    <source>
        <dbReference type="SAM" id="SignalP"/>
    </source>
</evidence>
<comment type="subcellular location">
    <subcellularLocation>
        <location evidence="1">Secreted</location>
    </subcellularLocation>
</comment>
<evidence type="ECO:0000313" key="7">
    <source>
        <dbReference type="WBParaSite" id="HNAJ_0000557701-mRNA-1"/>
    </source>
</evidence>
<comment type="similarity">
    <text evidence="2">Belongs to the NPY family.</text>
</comment>
<gene>
    <name evidence="5" type="ORF">HNAJ_LOCUS5575</name>
</gene>
<dbReference type="OrthoDB" id="9972427at2759"/>
<dbReference type="EMBL" id="UZAE01004946">
    <property type="protein sequence ID" value="VDO01435.1"/>
    <property type="molecule type" value="Genomic_DNA"/>
</dbReference>
<organism evidence="7">
    <name type="scientific">Rodentolepis nana</name>
    <name type="common">Dwarf tapeworm</name>
    <name type="synonym">Hymenolepis nana</name>
    <dbReference type="NCBI Taxonomy" id="102285"/>
    <lineage>
        <taxon>Eukaryota</taxon>
        <taxon>Metazoa</taxon>
        <taxon>Spiralia</taxon>
        <taxon>Lophotrochozoa</taxon>
        <taxon>Platyhelminthes</taxon>
        <taxon>Cestoda</taxon>
        <taxon>Eucestoda</taxon>
        <taxon>Cyclophyllidea</taxon>
        <taxon>Hymenolepididae</taxon>
        <taxon>Rodentolepis</taxon>
    </lineage>
</organism>
<proteinExistence type="inferred from homology"/>
<dbReference type="PROSITE" id="PS50276">
    <property type="entry name" value="PANCREATIC_HORMONE_2"/>
    <property type="match status" value="1"/>
</dbReference>
<evidence type="ECO:0000313" key="6">
    <source>
        <dbReference type="Proteomes" id="UP000278807"/>
    </source>
</evidence>
<reference evidence="5 6" key="2">
    <citation type="submission" date="2018-11" db="EMBL/GenBank/DDBJ databases">
        <authorList>
            <consortium name="Pathogen Informatics"/>
        </authorList>
    </citation>
    <scope>NUCLEOTIDE SEQUENCE [LARGE SCALE GENOMIC DNA]</scope>
</reference>
<dbReference type="InterPro" id="IPR001955">
    <property type="entry name" value="Pancreatic_hormone-like"/>
</dbReference>
<feature type="chain" id="PRO_5043131886" evidence="4">
    <location>
        <begin position="25"/>
        <end position="90"/>
    </location>
</feature>
<name>A0A0R3TET8_RODNA</name>
<evidence type="ECO:0000313" key="5">
    <source>
        <dbReference type="EMBL" id="VDO01435.1"/>
    </source>
</evidence>
<keyword evidence="3" id="KW-0964">Secreted</keyword>
<feature type="signal peptide" evidence="4">
    <location>
        <begin position="1"/>
        <end position="24"/>
    </location>
</feature>
<protein>
    <submittedName>
        <fullName evidence="7">Neuropeptide</fullName>
    </submittedName>
</protein>